<evidence type="ECO:0000256" key="4">
    <source>
        <dbReference type="ARBA" id="ARBA00023235"/>
    </source>
</evidence>
<evidence type="ECO:0000313" key="8">
    <source>
        <dbReference type="EMBL" id="KAK7501720.1"/>
    </source>
</evidence>
<comment type="catalytic activity">
    <reaction evidence="1 5">
        <text>[protein]-peptidylproline (omega=180) = [protein]-peptidylproline (omega=0)</text>
        <dbReference type="Rhea" id="RHEA:16237"/>
        <dbReference type="Rhea" id="RHEA-COMP:10747"/>
        <dbReference type="Rhea" id="RHEA-COMP:10748"/>
        <dbReference type="ChEBI" id="CHEBI:83833"/>
        <dbReference type="ChEBI" id="CHEBI:83834"/>
        <dbReference type="EC" id="5.2.1.8"/>
    </reaction>
</comment>
<reference evidence="8 9" key="1">
    <citation type="journal article" date="2023" name="Sci. Data">
        <title>Genome assembly of the Korean intertidal mud-creeper Batillaria attramentaria.</title>
        <authorList>
            <person name="Patra A.K."/>
            <person name="Ho P.T."/>
            <person name="Jun S."/>
            <person name="Lee S.J."/>
            <person name="Kim Y."/>
            <person name="Won Y.J."/>
        </authorList>
    </citation>
    <scope>NUCLEOTIDE SEQUENCE [LARGE SCALE GENOMIC DNA]</scope>
    <source>
        <strain evidence="8">Wonlab-2016</strain>
    </source>
</reference>
<dbReference type="InterPro" id="IPR046357">
    <property type="entry name" value="PPIase_dom_sf"/>
</dbReference>
<dbReference type="InterPro" id="IPR001179">
    <property type="entry name" value="PPIase_FKBP_dom"/>
</dbReference>
<feature type="compositionally biased region" description="Basic and acidic residues" evidence="6">
    <location>
        <begin position="89"/>
        <end position="103"/>
    </location>
</feature>
<accession>A0ABD0LR55</accession>
<proteinExistence type="predicted"/>
<feature type="domain" description="PPIase FKBP-type" evidence="7">
    <location>
        <begin position="142"/>
        <end position="232"/>
    </location>
</feature>
<evidence type="ECO:0000256" key="2">
    <source>
        <dbReference type="ARBA" id="ARBA00013194"/>
    </source>
</evidence>
<evidence type="ECO:0000256" key="5">
    <source>
        <dbReference type="PROSITE-ProRule" id="PRU00277"/>
    </source>
</evidence>
<feature type="region of interest" description="Disordered" evidence="6">
    <location>
        <begin position="22"/>
        <end position="133"/>
    </location>
</feature>
<keyword evidence="9" id="KW-1185">Reference proteome</keyword>
<evidence type="ECO:0000256" key="6">
    <source>
        <dbReference type="SAM" id="MobiDB-lite"/>
    </source>
</evidence>
<name>A0ABD0LR55_9CAEN</name>
<dbReference type="SUPFAM" id="SSF54534">
    <property type="entry name" value="FKBP-like"/>
    <property type="match status" value="1"/>
</dbReference>
<dbReference type="AlphaFoldDB" id="A0ABD0LR55"/>
<organism evidence="8 9">
    <name type="scientific">Batillaria attramentaria</name>
    <dbReference type="NCBI Taxonomy" id="370345"/>
    <lineage>
        <taxon>Eukaryota</taxon>
        <taxon>Metazoa</taxon>
        <taxon>Spiralia</taxon>
        <taxon>Lophotrochozoa</taxon>
        <taxon>Mollusca</taxon>
        <taxon>Gastropoda</taxon>
        <taxon>Caenogastropoda</taxon>
        <taxon>Sorbeoconcha</taxon>
        <taxon>Cerithioidea</taxon>
        <taxon>Batillariidae</taxon>
        <taxon>Batillaria</taxon>
    </lineage>
</organism>
<gene>
    <name evidence="8" type="ORF">BaRGS_00007151</name>
</gene>
<protein>
    <recommendedName>
        <fullName evidence="2 5">peptidylprolyl isomerase</fullName>
        <ecNumber evidence="2 5">5.2.1.8</ecNumber>
    </recommendedName>
</protein>
<evidence type="ECO:0000256" key="1">
    <source>
        <dbReference type="ARBA" id="ARBA00000971"/>
    </source>
</evidence>
<evidence type="ECO:0000256" key="3">
    <source>
        <dbReference type="ARBA" id="ARBA00023110"/>
    </source>
</evidence>
<evidence type="ECO:0000259" key="7">
    <source>
        <dbReference type="PROSITE" id="PS50059"/>
    </source>
</evidence>
<dbReference type="PROSITE" id="PS50059">
    <property type="entry name" value="FKBP_PPIASE"/>
    <property type="match status" value="1"/>
</dbReference>
<dbReference type="GO" id="GO:0003755">
    <property type="term" value="F:peptidyl-prolyl cis-trans isomerase activity"/>
    <property type="evidence" value="ECO:0007669"/>
    <property type="project" value="UniProtKB-KW"/>
</dbReference>
<keyword evidence="4 5" id="KW-0413">Isomerase</keyword>
<dbReference type="PANTHER" id="PTHR43811:SF19">
    <property type="entry name" value="39 KDA FK506-BINDING NUCLEAR PROTEIN"/>
    <property type="match status" value="1"/>
</dbReference>
<dbReference type="EC" id="5.2.1.8" evidence="2 5"/>
<keyword evidence="3 5" id="KW-0697">Rotamase</keyword>
<dbReference type="PANTHER" id="PTHR43811">
    <property type="entry name" value="FKBP-TYPE PEPTIDYL-PROLYL CIS-TRANS ISOMERASE FKPA"/>
    <property type="match status" value="1"/>
</dbReference>
<dbReference type="Pfam" id="PF00254">
    <property type="entry name" value="FKBP_C"/>
    <property type="match status" value="1"/>
</dbReference>
<feature type="compositionally biased region" description="Low complexity" evidence="6">
    <location>
        <begin position="122"/>
        <end position="133"/>
    </location>
</feature>
<dbReference type="EMBL" id="JACVVK020000030">
    <property type="protein sequence ID" value="KAK7501720.1"/>
    <property type="molecule type" value="Genomic_DNA"/>
</dbReference>
<comment type="caution">
    <text evidence="8">The sequence shown here is derived from an EMBL/GenBank/DDBJ whole genome shotgun (WGS) entry which is preliminary data.</text>
</comment>
<feature type="compositionally biased region" description="Polar residues" evidence="6">
    <location>
        <begin position="75"/>
        <end position="85"/>
    </location>
</feature>
<feature type="compositionally biased region" description="Acidic residues" evidence="6">
    <location>
        <begin position="49"/>
        <end position="68"/>
    </location>
</feature>
<sequence>MKRKAIIKSGKAGKKLKITELSEEDDDYDSSVSTICPLPFIDDVHVGTESDEEESRDEEEFEDVDSDDLALMNENKVQNSALQSRKSPKKDEKVPASKVDKGSAKKKQKSPKTEESQEEEPSVSANTTTTATVPKKRTVAGGTVVEDTKLGHGPEAKPGKMVSVYYIGREPFRFRLGTGEVIKGWDTGLIGMKVGGKRKITVPPAQGYGNSRQGPIPPGSTLMFDVELKAVS</sequence>
<dbReference type="Gene3D" id="3.10.50.40">
    <property type="match status" value="1"/>
</dbReference>
<evidence type="ECO:0000313" key="9">
    <source>
        <dbReference type="Proteomes" id="UP001519460"/>
    </source>
</evidence>
<dbReference type="Proteomes" id="UP001519460">
    <property type="component" value="Unassembled WGS sequence"/>
</dbReference>